<protein>
    <recommendedName>
        <fullName evidence="11">Receptor for retinol uptake STRA6</fullName>
    </recommendedName>
</protein>
<keyword evidence="6 8" id="KW-0472">Membrane</keyword>
<sequence length="522" mass="60386">FILLIMALFVSLKFYPVFAVIRVKRIIIEPLIGLFYTAFIFSILIYRLIKCSYVRRIDAYFIVYIPTSLCYVILIGYFLYKSVRQTYKFIRRLKQDTYYESSKLCASQLQYNYVKWLLKKPECDIKDKVTGLKRSIKAYSKDIKNKIGLYGPLHASPRVLATFVAAGMVLFQVGMGLLTFYIHDNPGLQLTTYIQTQYLNTSKEASIPELKLWVTVAEVGFYVSLSVSSIFMVGYVIAIFISYRKDLEKMQRGDYTFLPLKLRKSLNDNLVTSSLRYSGAQIVYLIWCYLLIIVMLWIACFMIAYIIILPLAGKVSFSFFEPVLVAVPLMMINFGFHKLQLFLTRKFFLQDMPVIMPRGIKTQKTLALENLKMFNILSFFMFFFHVIIAFVSCLTRITAGLWIGLISLARIDKYMLPRGYEKQDTGYSAYIGMLIVEVHHRNPVASVFCNELLVSNREKSRANVLLAPVNDQQGNVETISQINRHICRKWAKLVTLINNPSARRNFVEEKCECSTEQVEIVI</sequence>
<dbReference type="PANTHER" id="PTHR21444:SF15">
    <property type="entry name" value="RECEPTOR FOR RETINOL UPTAKE STRA6"/>
    <property type="match status" value="1"/>
</dbReference>
<feature type="transmembrane region" description="Helical" evidence="8">
    <location>
        <begin position="61"/>
        <end position="80"/>
    </location>
</feature>
<accession>A0A8B6EGM7</accession>
<keyword evidence="2" id="KW-0813">Transport</keyword>
<feature type="transmembrane region" description="Helical" evidence="8">
    <location>
        <begin position="6"/>
        <end position="23"/>
    </location>
</feature>
<dbReference type="GO" id="GO:0071939">
    <property type="term" value="P:vitamin A import into cell"/>
    <property type="evidence" value="ECO:0007669"/>
    <property type="project" value="TreeGrafter"/>
</dbReference>
<dbReference type="AlphaFoldDB" id="A0A8B6EGM7"/>
<dbReference type="EMBL" id="UYJE01005060">
    <property type="protein sequence ID" value="VDI33653.1"/>
    <property type="molecule type" value="Genomic_DNA"/>
</dbReference>
<evidence type="ECO:0000313" key="10">
    <source>
        <dbReference type="Proteomes" id="UP000596742"/>
    </source>
</evidence>
<evidence type="ECO:0000256" key="2">
    <source>
        <dbReference type="ARBA" id="ARBA00022448"/>
    </source>
</evidence>
<comment type="caution">
    <text evidence="9">The sequence shown here is derived from an EMBL/GenBank/DDBJ whole genome shotgun (WGS) entry which is preliminary data.</text>
</comment>
<evidence type="ECO:0000256" key="4">
    <source>
        <dbReference type="ARBA" id="ARBA00022692"/>
    </source>
</evidence>
<gene>
    <name evidence="9" type="ORF">MGAL_10B017965</name>
</gene>
<reference evidence="9" key="1">
    <citation type="submission" date="2018-11" db="EMBL/GenBank/DDBJ databases">
        <authorList>
            <person name="Alioto T."/>
            <person name="Alioto T."/>
        </authorList>
    </citation>
    <scope>NUCLEOTIDE SEQUENCE</scope>
</reference>
<feature type="transmembrane region" description="Helical" evidence="8">
    <location>
        <begin position="315"/>
        <end position="336"/>
    </location>
</feature>
<name>A0A8B6EGM7_MYTGA</name>
<keyword evidence="7" id="KW-0675">Receptor</keyword>
<keyword evidence="10" id="KW-1185">Reference proteome</keyword>
<feature type="transmembrane region" description="Helical" evidence="8">
    <location>
        <begin position="379"/>
        <end position="405"/>
    </location>
</feature>
<dbReference type="InterPro" id="IPR026612">
    <property type="entry name" value="STRA6-like"/>
</dbReference>
<dbReference type="PANTHER" id="PTHR21444">
    <property type="entry name" value="COILED-COIL DOMAIN-CONTAINING PROTEIN 180"/>
    <property type="match status" value="1"/>
</dbReference>
<keyword evidence="3" id="KW-1003">Cell membrane</keyword>
<dbReference type="GO" id="GO:0038023">
    <property type="term" value="F:signaling receptor activity"/>
    <property type="evidence" value="ECO:0007669"/>
    <property type="project" value="InterPro"/>
</dbReference>
<comment type="subcellular location">
    <subcellularLocation>
        <location evidence="1">Cell membrane</location>
        <topology evidence="1">Multi-pass membrane protein</topology>
    </subcellularLocation>
</comment>
<evidence type="ECO:0000256" key="3">
    <source>
        <dbReference type="ARBA" id="ARBA00022475"/>
    </source>
</evidence>
<feature type="transmembrane region" description="Helical" evidence="8">
    <location>
        <begin position="159"/>
        <end position="182"/>
    </location>
</feature>
<evidence type="ECO:0000313" key="9">
    <source>
        <dbReference type="EMBL" id="VDI33653.1"/>
    </source>
</evidence>
<dbReference type="Pfam" id="PF14752">
    <property type="entry name" value="RBP_receptor"/>
    <property type="match status" value="1"/>
</dbReference>
<evidence type="ECO:0000256" key="8">
    <source>
        <dbReference type="SAM" id="Phobius"/>
    </source>
</evidence>
<dbReference type="Proteomes" id="UP000596742">
    <property type="component" value="Unassembled WGS sequence"/>
</dbReference>
<organism evidence="9 10">
    <name type="scientific">Mytilus galloprovincialis</name>
    <name type="common">Mediterranean mussel</name>
    <dbReference type="NCBI Taxonomy" id="29158"/>
    <lineage>
        <taxon>Eukaryota</taxon>
        <taxon>Metazoa</taxon>
        <taxon>Spiralia</taxon>
        <taxon>Lophotrochozoa</taxon>
        <taxon>Mollusca</taxon>
        <taxon>Bivalvia</taxon>
        <taxon>Autobranchia</taxon>
        <taxon>Pteriomorphia</taxon>
        <taxon>Mytilida</taxon>
        <taxon>Mytiloidea</taxon>
        <taxon>Mytilidae</taxon>
        <taxon>Mytilinae</taxon>
        <taxon>Mytilus</taxon>
    </lineage>
</organism>
<dbReference type="GO" id="GO:0005886">
    <property type="term" value="C:plasma membrane"/>
    <property type="evidence" value="ECO:0007669"/>
    <property type="project" value="UniProtKB-SubCell"/>
</dbReference>
<dbReference type="GO" id="GO:0034632">
    <property type="term" value="F:retinol transmembrane transporter activity"/>
    <property type="evidence" value="ECO:0007669"/>
    <property type="project" value="InterPro"/>
</dbReference>
<keyword evidence="5 8" id="KW-1133">Transmembrane helix</keyword>
<feature type="non-terminal residue" evidence="9">
    <location>
        <position position="1"/>
    </location>
</feature>
<evidence type="ECO:0008006" key="11">
    <source>
        <dbReference type="Google" id="ProtNLM"/>
    </source>
</evidence>
<dbReference type="OrthoDB" id="2376984at2759"/>
<feature type="transmembrane region" description="Helical" evidence="8">
    <location>
        <begin position="282"/>
        <end position="309"/>
    </location>
</feature>
<proteinExistence type="predicted"/>
<keyword evidence="4 8" id="KW-0812">Transmembrane</keyword>
<feature type="transmembrane region" description="Helical" evidence="8">
    <location>
        <begin position="30"/>
        <end position="49"/>
    </location>
</feature>
<evidence type="ECO:0000256" key="1">
    <source>
        <dbReference type="ARBA" id="ARBA00004651"/>
    </source>
</evidence>
<feature type="transmembrane region" description="Helical" evidence="8">
    <location>
        <begin position="219"/>
        <end position="243"/>
    </location>
</feature>
<evidence type="ECO:0000256" key="7">
    <source>
        <dbReference type="ARBA" id="ARBA00023170"/>
    </source>
</evidence>
<evidence type="ECO:0000256" key="5">
    <source>
        <dbReference type="ARBA" id="ARBA00022989"/>
    </source>
</evidence>
<evidence type="ECO:0000256" key="6">
    <source>
        <dbReference type="ARBA" id="ARBA00023136"/>
    </source>
</evidence>